<protein>
    <recommendedName>
        <fullName evidence="3">Spore coat protein CotH</fullName>
    </recommendedName>
</protein>
<reference evidence="1 2" key="1">
    <citation type="submission" date="2020-01" db="EMBL/GenBank/DDBJ databases">
        <title>Complete and circular genome sequences of six lactobacillus isolates from horses.</title>
        <authorList>
            <person name="Hassan H.M."/>
        </authorList>
    </citation>
    <scope>NUCLEOTIDE SEQUENCE [LARGE SCALE GENOMIC DNA]</scope>
    <source>
        <strain evidence="1 2">1D</strain>
    </source>
</reference>
<dbReference type="EMBL" id="CP047415">
    <property type="protein sequence ID" value="QLL74335.1"/>
    <property type="molecule type" value="Genomic_DNA"/>
</dbReference>
<evidence type="ECO:0000313" key="2">
    <source>
        <dbReference type="Proteomes" id="UP000510660"/>
    </source>
</evidence>
<gene>
    <name evidence="1" type="ORF">GTO85_08225</name>
</gene>
<dbReference type="RefSeq" id="WP_180860405.1">
    <property type="nucleotide sequence ID" value="NZ_CP047415.1"/>
</dbReference>
<proteinExistence type="predicted"/>
<sequence>MVEETKVTHDNNGRFYRIKMDIAKEGSSLWDLTPYFKGRVGDNRFGLQVTWTYQGRLLDVTGMKPYISGNVGNYSFDDKKELQLADDAATVHYTGSPDDCQSGGRAVYYFPEQMFPRDGIFKGYIGLLDDRDDSSQPHISGVTVWFRVLPGIAQMGHACDVYISDLDKALSNFKETLRQHNIDYENQLNSNNAEFQRQVKQVIADARNAYNSQVANSRDAMNALDAEVKANRAELTNINDHLAGVEQQIAIHDIVTIPQHQEDLKNISNAIDERLANVKTAPVAVENAATLQQRYPNGADGIFITADTGHKWLWLSDQWTDCGEYQAIGIGDELIDPIKQQQKFDEENIATSYSLINQNTAQIKENTTDIQSVEGAGVLTYVHITDQSGNRITDQNGNELIAQKWLVMVDKTLTQSDLPADAKAVGDAINSATEFKPEKYGIPALYLWGNNILSLKDKSKTLKNEVTYKFPHFHVQGTINKFKVQGASSAHLPKKNYTLNLDQDIVAFPDFGKQHKYVIKANYTDASQALNVVNAKLWGKIRATHYQVSDALQDNAGNYLTDNNGNHIIAETNPQLSIGGNYGAVDGFPIALYINDQYWGLYSFNIPKDDWMAKMPSEAGYAIVDAVWSPQGALQQETNFKDQMELQFCGTEDSKWALDSINKMIDAVMAHYDNASDFDQAVNSLVDLDSAYDYYIYSVLVNNNDGLFRNYLLQTFDGKKWYFAAYDLDTTFGRTPDFLEHTLANSDTNDFRDHGVTFENAVGSNRLMYQLWKFHKSEILSRARDLINGVMSVSSVDTAFVDYVRMIPKIALDEEIKVWSGTPNTSVDNVNRIGRWYMQRINWFNKRYLDTQSSELEQLKEKVSNLEHIAAGK</sequence>
<dbReference type="InterPro" id="IPR014867">
    <property type="entry name" value="Spore_coat_CotH_CotH2/3/7"/>
</dbReference>
<dbReference type="Proteomes" id="UP000510660">
    <property type="component" value="Chromosome"/>
</dbReference>
<accession>A0A7H9EAW3</accession>
<organism evidence="1 2">
    <name type="scientific">Lactobacillus crispatus</name>
    <dbReference type="NCBI Taxonomy" id="47770"/>
    <lineage>
        <taxon>Bacteria</taxon>
        <taxon>Bacillati</taxon>
        <taxon>Bacillota</taxon>
        <taxon>Bacilli</taxon>
        <taxon>Lactobacillales</taxon>
        <taxon>Lactobacillaceae</taxon>
        <taxon>Lactobacillus</taxon>
    </lineage>
</organism>
<dbReference type="Pfam" id="PF08757">
    <property type="entry name" value="CotH"/>
    <property type="match status" value="1"/>
</dbReference>
<evidence type="ECO:0008006" key="3">
    <source>
        <dbReference type="Google" id="ProtNLM"/>
    </source>
</evidence>
<dbReference type="AlphaFoldDB" id="A0A7H9EAW3"/>
<name>A0A7H9EAW3_9LACO</name>
<evidence type="ECO:0000313" key="1">
    <source>
        <dbReference type="EMBL" id="QLL74335.1"/>
    </source>
</evidence>